<accession>M3AWH2</accession>
<feature type="compositionally biased region" description="Low complexity" evidence="1">
    <location>
        <begin position="184"/>
        <end position="204"/>
    </location>
</feature>
<dbReference type="GeneID" id="19341501"/>
<dbReference type="EMBL" id="KB446559">
    <property type="protein sequence ID" value="EME81817.1"/>
    <property type="molecule type" value="Genomic_DNA"/>
</dbReference>
<feature type="region of interest" description="Disordered" evidence="1">
    <location>
        <begin position="85"/>
        <end position="120"/>
    </location>
</feature>
<dbReference type="Proteomes" id="UP000016932">
    <property type="component" value="Unassembled WGS sequence"/>
</dbReference>
<feature type="chain" id="PRO_5004031513" evidence="2">
    <location>
        <begin position="22"/>
        <end position="381"/>
    </location>
</feature>
<feature type="region of interest" description="Disordered" evidence="1">
    <location>
        <begin position="182"/>
        <end position="221"/>
    </location>
</feature>
<evidence type="ECO:0000256" key="2">
    <source>
        <dbReference type="SAM" id="SignalP"/>
    </source>
</evidence>
<feature type="region of interest" description="Disordered" evidence="1">
    <location>
        <begin position="269"/>
        <end position="293"/>
    </location>
</feature>
<reference evidence="3 4" key="1">
    <citation type="journal article" date="2012" name="PLoS Pathog.">
        <title>Diverse lifestyles and strategies of plant pathogenesis encoded in the genomes of eighteen Dothideomycetes fungi.</title>
        <authorList>
            <person name="Ohm R.A."/>
            <person name="Feau N."/>
            <person name="Henrissat B."/>
            <person name="Schoch C.L."/>
            <person name="Horwitz B.A."/>
            <person name="Barry K.W."/>
            <person name="Condon B.J."/>
            <person name="Copeland A.C."/>
            <person name="Dhillon B."/>
            <person name="Glaser F."/>
            <person name="Hesse C.N."/>
            <person name="Kosti I."/>
            <person name="LaButti K."/>
            <person name="Lindquist E.A."/>
            <person name="Lucas S."/>
            <person name="Salamov A.A."/>
            <person name="Bradshaw R.E."/>
            <person name="Ciuffetti L."/>
            <person name="Hamelin R.C."/>
            <person name="Kema G.H.J."/>
            <person name="Lawrence C."/>
            <person name="Scott J.A."/>
            <person name="Spatafora J.W."/>
            <person name="Turgeon B.G."/>
            <person name="de Wit P.J.G.M."/>
            <person name="Zhong S."/>
            <person name="Goodwin S.B."/>
            <person name="Grigoriev I.V."/>
        </authorList>
    </citation>
    <scope>NUCLEOTIDE SEQUENCE [LARGE SCALE GENOMIC DNA]</scope>
    <source>
        <strain evidence="3 4">CIRAD86</strain>
    </source>
</reference>
<sequence>MLFKGLGFAVSLGALPYLANAKDVPEVCHKPLANALICHDNGVYDCIKEERLYVCGEGSCYFFQSGPKCAPPGFDAFEPGALDDLGNTTSSDTVNDYPGFEEARGARTRTTTSESTSSASCTADTSTVTVISWVSWNNSVSSSSSADSSSGSDAKFLSSRATSASTAPSTLTTLLTVKTMIGPSNSSASSSETTSSSSLSTAATKRSVLGDTSGPEDSVELKNGIGYDCINKKMLEKCDGGDYDCQTFMSGARCVPLWIGGEYAPIRPTSTTSATSGSVTSTAPAGSSTYSPQRLCNAANEPDDPTLKLYTDPDVETGTPQSKYDHDRWYLALSRGASFNPDAVPQLEDPGNSLLDDIKHIGSEVVGIVKDVADNITSSEL</sequence>
<keyword evidence="4" id="KW-1185">Reference proteome</keyword>
<keyword evidence="2" id="KW-0732">Signal</keyword>
<gene>
    <name evidence="3" type="ORF">MYCFIDRAFT_78751</name>
</gene>
<dbReference type="RefSeq" id="XP_007927165.1">
    <property type="nucleotide sequence ID" value="XM_007928974.1"/>
</dbReference>
<dbReference type="VEuPathDB" id="FungiDB:MYCFIDRAFT_78751"/>
<name>M3AWH2_PSEFD</name>
<protein>
    <submittedName>
        <fullName evidence="3">Uncharacterized protein</fullName>
    </submittedName>
</protein>
<feature type="signal peptide" evidence="2">
    <location>
        <begin position="1"/>
        <end position="21"/>
    </location>
</feature>
<evidence type="ECO:0000256" key="1">
    <source>
        <dbReference type="SAM" id="MobiDB-lite"/>
    </source>
</evidence>
<dbReference type="AlphaFoldDB" id="M3AWH2"/>
<dbReference type="OrthoDB" id="10682202at2759"/>
<evidence type="ECO:0000313" key="4">
    <source>
        <dbReference type="Proteomes" id="UP000016932"/>
    </source>
</evidence>
<dbReference type="KEGG" id="pfj:MYCFIDRAFT_78751"/>
<proteinExistence type="predicted"/>
<feature type="compositionally biased region" description="Low complexity" evidence="1">
    <location>
        <begin position="108"/>
        <end position="120"/>
    </location>
</feature>
<dbReference type="HOGENOM" id="CLU_725888_0_0_1"/>
<evidence type="ECO:0000313" key="3">
    <source>
        <dbReference type="EMBL" id="EME81817.1"/>
    </source>
</evidence>
<feature type="compositionally biased region" description="Low complexity" evidence="1">
    <location>
        <begin position="269"/>
        <end position="289"/>
    </location>
</feature>
<organism evidence="3 4">
    <name type="scientific">Pseudocercospora fijiensis (strain CIRAD86)</name>
    <name type="common">Black leaf streak disease fungus</name>
    <name type="synonym">Mycosphaerella fijiensis</name>
    <dbReference type="NCBI Taxonomy" id="383855"/>
    <lineage>
        <taxon>Eukaryota</taxon>
        <taxon>Fungi</taxon>
        <taxon>Dikarya</taxon>
        <taxon>Ascomycota</taxon>
        <taxon>Pezizomycotina</taxon>
        <taxon>Dothideomycetes</taxon>
        <taxon>Dothideomycetidae</taxon>
        <taxon>Mycosphaerellales</taxon>
        <taxon>Mycosphaerellaceae</taxon>
        <taxon>Pseudocercospora</taxon>
    </lineage>
</organism>